<feature type="compositionally biased region" description="Low complexity" evidence="2">
    <location>
        <begin position="391"/>
        <end position="404"/>
    </location>
</feature>
<feature type="compositionally biased region" description="Basic and acidic residues" evidence="2">
    <location>
        <begin position="510"/>
        <end position="521"/>
    </location>
</feature>
<dbReference type="OrthoDB" id="10062814at2759"/>
<protein>
    <recommendedName>
        <fullName evidence="5">Caprin-1 dimerization domain-containing protein</fullName>
    </recommendedName>
</protein>
<name>A0A1W0X281_HYPEX</name>
<dbReference type="Proteomes" id="UP000192578">
    <property type="component" value="Unassembled WGS sequence"/>
</dbReference>
<organism evidence="3 4">
    <name type="scientific">Hypsibius exemplaris</name>
    <name type="common">Freshwater tardigrade</name>
    <dbReference type="NCBI Taxonomy" id="2072580"/>
    <lineage>
        <taxon>Eukaryota</taxon>
        <taxon>Metazoa</taxon>
        <taxon>Ecdysozoa</taxon>
        <taxon>Tardigrada</taxon>
        <taxon>Eutardigrada</taxon>
        <taxon>Parachela</taxon>
        <taxon>Hypsibioidea</taxon>
        <taxon>Hypsibiidae</taxon>
        <taxon>Hypsibius</taxon>
    </lineage>
</organism>
<feature type="compositionally biased region" description="Polar residues" evidence="2">
    <location>
        <begin position="412"/>
        <end position="423"/>
    </location>
</feature>
<feature type="compositionally biased region" description="Low complexity" evidence="2">
    <location>
        <begin position="611"/>
        <end position="636"/>
    </location>
</feature>
<evidence type="ECO:0000256" key="1">
    <source>
        <dbReference type="SAM" id="Coils"/>
    </source>
</evidence>
<gene>
    <name evidence="3" type="ORF">BV898_04665</name>
</gene>
<comment type="caution">
    <text evidence="3">The sequence shown here is derived from an EMBL/GenBank/DDBJ whole genome shotgun (WGS) entry which is preliminary data.</text>
</comment>
<evidence type="ECO:0008006" key="5">
    <source>
        <dbReference type="Google" id="ProtNLM"/>
    </source>
</evidence>
<keyword evidence="4" id="KW-1185">Reference proteome</keyword>
<feature type="coiled-coil region" evidence="1">
    <location>
        <begin position="24"/>
        <end position="90"/>
    </location>
</feature>
<feature type="compositionally biased region" description="Basic and acidic residues" evidence="2">
    <location>
        <begin position="553"/>
        <end position="566"/>
    </location>
</feature>
<keyword evidence="1" id="KW-0175">Coiled coil</keyword>
<reference evidence="4" key="1">
    <citation type="submission" date="2017-01" db="EMBL/GenBank/DDBJ databases">
        <title>Comparative genomics of anhydrobiosis in the tardigrade Hypsibius dujardini.</title>
        <authorList>
            <person name="Yoshida Y."/>
            <person name="Koutsovoulos G."/>
            <person name="Laetsch D."/>
            <person name="Stevens L."/>
            <person name="Kumar S."/>
            <person name="Horikawa D."/>
            <person name="Ishino K."/>
            <person name="Komine S."/>
            <person name="Tomita M."/>
            <person name="Blaxter M."/>
            <person name="Arakawa K."/>
        </authorList>
    </citation>
    <scope>NUCLEOTIDE SEQUENCE [LARGE SCALE GENOMIC DNA]</scope>
    <source>
        <strain evidence="4">Z151</strain>
    </source>
</reference>
<sequence>MSVGNPASKAGPLDESASFITEPVEKSLTELRKQVRNLEKKKKKLDTLRDDVKKSGKPLNEDQSLALSRYEEIEQQLKQCQELCKSFESCAADIQKCYKKSVKKNELAENFRFYDLEQYRAVVRALESEEILKRYGDQDEAFGETHRGHMRVLRKLLLPLRSDFHASDSLKSLNDYLKVVAEQQANLVNGRPVQLLEQPVPEAKALLDRLVASPFFSSHPELLFVKALPTTTAPGSGKSERISSSGGAGRTPLTQQNSPSKGSLDDRNVQGGFAAGSNTVNQGFHYATGEPSIPSTGMSFTNSKLNGPSQPQSSPLKAAFNATYGGPGAIPAAQPVHVPTAAIPPPQAAPHATAAGMLLLAGDSAPVVRSSPGQSAVPASVPSPVKDTSRPATTVVAPAVPPADVIRRPSESDQVSQNQSAWQSGRPFGTFDANKPHDDDLSASPDAFSSMNQENRPDIDHENKGLNNGSGFNSSHGGNNFNRIRGNGRPYEHQQDRRSFDGGRGGPGGRRFEDGRGDSEGSRGGFNNDRGMQRGGGMRGGRFMGDNRGPRGNGHDFDGGRDDGDHQQMAPKPPSGSSNDADFGTWHVDNPSFKGRTGNYSSGMSEDRRNGNNNGNVGLNHNNNNNNGHSNSNNGLRRGGPRGGPTMGAGGGGGPRGNNNGKFGGGNGYEH</sequence>
<feature type="compositionally biased region" description="Polar residues" evidence="2">
    <location>
        <begin position="252"/>
        <end position="261"/>
    </location>
</feature>
<evidence type="ECO:0000256" key="2">
    <source>
        <dbReference type="SAM" id="MobiDB-lite"/>
    </source>
</evidence>
<feature type="compositionally biased region" description="Polar residues" evidence="2">
    <location>
        <begin position="293"/>
        <end position="315"/>
    </location>
</feature>
<feature type="compositionally biased region" description="Gly residues" evidence="2">
    <location>
        <begin position="533"/>
        <end position="543"/>
    </location>
</feature>
<feature type="compositionally biased region" description="Low complexity" evidence="2">
    <location>
        <begin position="465"/>
        <end position="489"/>
    </location>
</feature>
<dbReference type="EMBL" id="MTYJ01000023">
    <property type="protein sequence ID" value="OQV21460.1"/>
    <property type="molecule type" value="Genomic_DNA"/>
</dbReference>
<evidence type="ECO:0000313" key="3">
    <source>
        <dbReference type="EMBL" id="OQV21460.1"/>
    </source>
</evidence>
<evidence type="ECO:0000313" key="4">
    <source>
        <dbReference type="Proteomes" id="UP000192578"/>
    </source>
</evidence>
<proteinExistence type="predicted"/>
<accession>A0A1W0X281</accession>
<dbReference type="AlphaFoldDB" id="A0A1W0X281"/>
<feature type="region of interest" description="Disordered" evidence="2">
    <location>
        <begin position="370"/>
        <end position="671"/>
    </location>
</feature>
<feature type="compositionally biased region" description="Basic and acidic residues" evidence="2">
    <location>
        <begin position="490"/>
        <end position="501"/>
    </location>
</feature>
<feature type="region of interest" description="Disordered" evidence="2">
    <location>
        <begin position="230"/>
        <end position="320"/>
    </location>
</feature>
<feature type="compositionally biased region" description="Gly residues" evidence="2">
    <location>
        <begin position="637"/>
        <end position="671"/>
    </location>
</feature>
<feature type="compositionally biased region" description="Basic and acidic residues" evidence="2">
    <location>
        <begin position="455"/>
        <end position="464"/>
    </location>
</feature>